<dbReference type="PANTHER" id="PTHR42336">
    <property type="entry name" value="THIOREDOXIN DOMAIN-CONTAINING PROTEIN-RELATED"/>
    <property type="match status" value="1"/>
</dbReference>
<sequence>MSASTSNDSQANLSQEWESWKTPAAREVAPVPKVGDKAPVNPSLELPTDKPTIIVFLRHCGCPFAEKTFRALTALSTEHTSQVHFVAVSHSSAEATERWVVQVGGNWDVSVVIDHERELYAQWGLGVSTTWHVLNPMSLYRTVRLGKDEGIWNRPTESGTRWQTSGAFAIAADGTVRWARVAATADDLPDLRAGLEAVGVKPKPKPPARVQTSGFL</sequence>
<protein>
    <recommendedName>
        <fullName evidence="4">Thioredoxin domain-containing protein</fullName>
    </recommendedName>
</protein>
<feature type="region of interest" description="Disordered" evidence="1">
    <location>
        <begin position="1"/>
        <end position="43"/>
    </location>
</feature>
<dbReference type="Gene3D" id="3.40.30.10">
    <property type="entry name" value="Glutaredoxin"/>
    <property type="match status" value="1"/>
</dbReference>
<feature type="compositionally biased region" description="Polar residues" evidence="1">
    <location>
        <begin position="1"/>
        <end position="17"/>
    </location>
</feature>
<comment type="caution">
    <text evidence="2">The sequence shown here is derived from an EMBL/GenBank/DDBJ whole genome shotgun (WGS) entry which is preliminary data.</text>
</comment>
<reference evidence="2 3" key="1">
    <citation type="submission" date="2024-02" db="EMBL/GenBank/DDBJ databases">
        <title>De novo assembly and annotation of 12 fungi associated with fruit tree decline syndrome in Ontario, Canada.</title>
        <authorList>
            <person name="Sulman M."/>
            <person name="Ellouze W."/>
            <person name="Ilyukhin E."/>
        </authorList>
    </citation>
    <scope>NUCLEOTIDE SEQUENCE [LARGE SCALE GENOMIC DNA]</scope>
    <source>
        <strain evidence="2 3">M11/M66-122</strain>
    </source>
</reference>
<evidence type="ECO:0000313" key="3">
    <source>
        <dbReference type="Proteomes" id="UP001320420"/>
    </source>
</evidence>
<dbReference type="SUPFAM" id="SSF52833">
    <property type="entry name" value="Thioredoxin-like"/>
    <property type="match status" value="1"/>
</dbReference>
<evidence type="ECO:0000256" key="1">
    <source>
        <dbReference type="SAM" id="MobiDB-lite"/>
    </source>
</evidence>
<accession>A0AAN9YR63</accession>
<evidence type="ECO:0000313" key="2">
    <source>
        <dbReference type="EMBL" id="KAK7751070.1"/>
    </source>
</evidence>
<dbReference type="InterPro" id="IPR032801">
    <property type="entry name" value="PXL2A/B/C"/>
</dbReference>
<dbReference type="AlphaFoldDB" id="A0AAN9YR63"/>
<gene>
    <name evidence="2" type="ORF">SLS62_007056</name>
</gene>
<organism evidence="2 3">
    <name type="scientific">Diatrype stigma</name>
    <dbReference type="NCBI Taxonomy" id="117547"/>
    <lineage>
        <taxon>Eukaryota</taxon>
        <taxon>Fungi</taxon>
        <taxon>Dikarya</taxon>
        <taxon>Ascomycota</taxon>
        <taxon>Pezizomycotina</taxon>
        <taxon>Sordariomycetes</taxon>
        <taxon>Xylariomycetidae</taxon>
        <taxon>Xylariales</taxon>
        <taxon>Diatrypaceae</taxon>
        <taxon>Diatrype</taxon>
    </lineage>
</organism>
<dbReference type="PANTHER" id="PTHR42336:SF1">
    <property type="entry name" value="ALKYL HYDROPEROXIDE REDUCTASE SUBUNIT C_ THIOL SPECIFIC ANTIOXIDANT DOMAIN-CONTAINING PROTEIN"/>
    <property type="match status" value="1"/>
</dbReference>
<name>A0AAN9YR63_9PEZI</name>
<evidence type="ECO:0008006" key="4">
    <source>
        <dbReference type="Google" id="ProtNLM"/>
    </source>
</evidence>
<dbReference type="Proteomes" id="UP001320420">
    <property type="component" value="Unassembled WGS sequence"/>
</dbReference>
<dbReference type="Pfam" id="PF13911">
    <property type="entry name" value="AhpC-TSA_2"/>
    <property type="match status" value="1"/>
</dbReference>
<proteinExistence type="predicted"/>
<keyword evidence="3" id="KW-1185">Reference proteome</keyword>
<dbReference type="InterPro" id="IPR036249">
    <property type="entry name" value="Thioredoxin-like_sf"/>
</dbReference>
<dbReference type="CDD" id="cd02970">
    <property type="entry name" value="PRX_like2"/>
    <property type="match status" value="1"/>
</dbReference>
<dbReference type="EMBL" id="JAKJXP020000055">
    <property type="protein sequence ID" value="KAK7751070.1"/>
    <property type="molecule type" value="Genomic_DNA"/>
</dbReference>